<feature type="non-terminal residue" evidence="3">
    <location>
        <position position="1"/>
    </location>
</feature>
<dbReference type="OrthoDB" id="9972657at2759"/>
<feature type="domain" description="NIDO" evidence="2">
    <location>
        <begin position="75"/>
        <end position="230"/>
    </location>
</feature>
<proteinExistence type="predicted"/>
<comment type="caution">
    <text evidence="3">The sequence shown here is derived from an EMBL/GenBank/DDBJ whole genome shotgun (WGS) entry which is preliminary data.</text>
</comment>
<evidence type="ECO:0000259" key="2">
    <source>
        <dbReference type="PROSITE" id="PS51220"/>
    </source>
</evidence>
<protein>
    <submittedName>
        <fullName evidence="3">TECTA protein</fullName>
    </submittedName>
</protein>
<dbReference type="Pfam" id="PF06119">
    <property type="entry name" value="NIDO"/>
    <property type="match status" value="1"/>
</dbReference>
<keyword evidence="4" id="KW-1185">Reference proteome</keyword>
<feature type="region of interest" description="Disordered" evidence="1">
    <location>
        <begin position="1"/>
        <end position="24"/>
    </location>
</feature>
<evidence type="ECO:0000313" key="4">
    <source>
        <dbReference type="Proteomes" id="UP000565785"/>
    </source>
</evidence>
<dbReference type="InterPro" id="IPR051495">
    <property type="entry name" value="Epithelial_Barrier/Signaling"/>
</dbReference>
<evidence type="ECO:0000256" key="1">
    <source>
        <dbReference type="SAM" id="MobiDB-lite"/>
    </source>
</evidence>
<dbReference type="SMART" id="SM00539">
    <property type="entry name" value="NIDO"/>
    <property type="match status" value="1"/>
</dbReference>
<dbReference type="GO" id="GO:0007160">
    <property type="term" value="P:cell-matrix adhesion"/>
    <property type="evidence" value="ECO:0007669"/>
    <property type="project" value="InterPro"/>
</dbReference>
<organism evidence="3 4">
    <name type="scientific">Rhinopomastus cyanomelas</name>
    <name type="common">Common scimitarbill</name>
    <dbReference type="NCBI Taxonomy" id="113115"/>
    <lineage>
        <taxon>Eukaryota</taxon>
        <taxon>Metazoa</taxon>
        <taxon>Chordata</taxon>
        <taxon>Craniata</taxon>
        <taxon>Vertebrata</taxon>
        <taxon>Euteleostomi</taxon>
        <taxon>Archelosauria</taxon>
        <taxon>Archosauria</taxon>
        <taxon>Dinosauria</taxon>
        <taxon>Saurischia</taxon>
        <taxon>Theropoda</taxon>
        <taxon>Coelurosauria</taxon>
        <taxon>Aves</taxon>
        <taxon>Neognathae</taxon>
        <taxon>Neoaves</taxon>
        <taxon>Telluraves</taxon>
        <taxon>Coraciimorphae</taxon>
        <taxon>Bucerotiformes</taxon>
        <taxon>Rhinopomastidae</taxon>
        <taxon>Rhinopomastus</taxon>
    </lineage>
</organism>
<feature type="non-terminal residue" evidence="3">
    <location>
        <position position="238"/>
    </location>
</feature>
<sequence length="238" mass="25958">LLYPFGPVAGDQRTPQEDDGMSPEIPLEQPFSFYGRPHHSLYVNNNGVLSFGGSVPDFTPEPFPLSSHRPPFVAPYWADVDTRLGGHVYYRQSHDPHLLATVATDLQVVATSPPQQSPKPTWVFVATWDQVAFFGAATNKTNTFQAVLATDGVTSFVLLNYGELQWTTGISNQGNPYSGLGGLPAQAGFHSGDDSHYFNLPGARTPSVLLIGRRSNIGVPGRWIFRVDEFTATEGPPE</sequence>
<evidence type="ECO:0000313" key="3">
    <source>
        <dbReference type="EMBL" id="NXN98362.1"/>
    </source>
</evidence>
<gene>
    <name evidence="3" type="primary">Tecta_1</name>
    <name evidence="3" type="ORF">RHICYA_R03597</name>
</gene>
<reference evidence="3 4" key="1">
    <citation type="submission" date="2019-09" db="EMBL/GenBank/DDBJ databases">
        <title>Bird 10,000 Genomes (B10K) Project - Family phase.</title>
        <authorList>
            <person name="Zhang G."/>
        </authorList>
    </citation>
    <scope>NUCLEOTIDE SEQUENCE [LARGE SCALE GENOMIC DNA]</scope>
    <source>
        <strain evidence="3">B10K-DU-002-35</strain>
        <tissue evidence="3">Muscle</tissue>
    </source>
</reference>
<dbReference type="InterPro" id="IPR003886">
    <property type="entry name" value="NIDO_dom"/>
</dbReference>
<dbReference type="AlphaFoldDB" id="A0A7L1NFT8"/>
<dbReference type="EMBL" id="VXBP01005509">
    <property type="protein sequence ID" value="NXN98362.1"/>
    <property type="molecule type" value="Genomic_DNA"/>
</dbReference>
<dbReference type="Proteomes" id="UP000565785">
    <property type="component" value="Unassembled WGS sequence"/>
</dbReference>
<dbReference type="PANTHER" id="PTHR13802">
    <property type="entry name" value="MUCIN 4-RELATED"/>
    <property type="match status" value="1"/>
</dbReference>
<name>A0A7L1NFT8_RHICY</name>
<dbReference type="PANTHER" id="PTHR13802:SF59">
    <property type="entry name" value="SUSHI DOMAIN-CONTAINING PROTEIN 2"/>
    <property type="match status" value="1"/>
</dbReference>
<accession>A0A7L1NFT8</accession>
<dbReference type="PROSITE" id="PS51220">
    <property type="entry name" value="NIDO"/>
    <property type="match status" value="1"/>
</dbReference>